<protein>
    <submittedName>
        <fullName evidence="2">Uncharacterized protein YbaP (TraB family)</fullName>
    </submittedName>
</protein>
<feature type="compositionally biased region" description="Acidic residues" evidence="1">
    <location>
        <begin position="26"/>
        <end position="44"/>
    </location>
</feature>
<dbReference type="CDD" id="cd14789">
    <property type="entry name" value="Tiki"/>
    <property type="match status" value="1"/>
</dbReference>
<dbReference type="InterPro" id="IPR002816">
    <property type="entry name" value="TraB/PrgY/GumN_fam"/>
</dbReference>
<dbReference type="RefSeq" id="WP_204467009.1">
    <property type="nucleotide sequence ID" value="NZ_JAFBCV010000010.1"/>
</dbReference>
<dbReference type="Pfam" id="PF01963">
    <property type="entry name" value="TraB_PrgY_gumN"/>
    <property type="match status" value="1"/>
</dbReference>
<feature type="region of interest" description="Disordered" evidence="1">
    <location>
        <begin position="24"/>
        <end position="48"/>
    </location>
</feature>
<dbReference type="EMBL" id="JAFBCV010000010">
    <property type="protein sequence ID" value="MBM7839800.1"/>
    <property type="molecule type" value="Genomic_DNA"/>
</dbReference>
<organism evidence="2 3">
    <name type="scientific">Shouchella xiaoxiensis</name>
    <dbReference type="NCBI Taxonomy" id="766895"/>
    <lineage>
        <taxon>Bacteria</taxon>
        <taxon>Bacillati</taxon>
        <taxon>Bacillota</taxon>
        <taxon>Bacilli</taxon>
        <taxon>Bacillales</taxon>
        <taxon>Bacillaceae</taxon>
        <taxon>Shouchella</taxon>
    </lineage>
</organism>
<name>A0ABS2SW93_9BACI</name>
<sequence length="325" mass="36882">MFNPRLLFSSIALTALLIGCSNTEQEPIDEGNDNNGNDETENADEAARDYDGDGGYLWKVTNEETTFFILGSIHLGHEDYYPLAAEIEEAYQSADVILPEVNMLEAEIDEEELTEMALLDDGSTLDQLLSEETYTDLAAIFEENGMAIEDFNEYKPWFVESLLSEIINEESNQSAIYGVDLHFLQRAVEDNKEIIELESIEAQYEMLTGFSLDLQIDNLEQYVEEFDEQPEWLDELSYHWIHGNQDSSEEQLVTMLSEGLNAADDEYSDAINDERNIEMANSIDELLQQNSGQTYMVIVGTAHLVVEPAIPSELEKKGYEVEKVY</sequence>
<reference evidence="2" key="1">
    <citation type="submission" date="2021-01" db="EMBL/GenBank/DDBJ databases">
        <title>Genomic Encyclopedia of Type Strains, Phase IV (KMG-IV): sequencing the most valuable type-strain genomes for metagenomic binning, comparative biology and taxonomic classification.</title>
        <authorList>
            <person name="Goeker M."/>
        </authorList>
    </citation>
    <scope>NUCLEOTIDE SEQUENCE</scope>
    <source>
        <strain evidence="2">DSM 21943</strain>
    </source>
</reference>
<dbReference type="PANTHER" id="PTHR40590">
    <property type="entry name" value="CYTOPLASMIC PROTEIN-RELATED"/>
    <property type="match status" value="1"/>
</dbReference>
<dbReference type="PANTHER" id="PTHR40590:SF1">
    <property type="entry name" value="CYTOPLASMIC PROTEIN"/>
    <property type="match status" value="1"/>
</dbReference>
<dbReference type="Proteomes" id="UP001179280">
    <property type="component" value="Unassembled WGS sequence"/>
</dbReference>
<evidence type="ECO:0000313" key="2">
    <source>
        <dbReference type="EMBL" id="MBM7839800.1"/>
    </source>
</evidence>
<dbReference type="PROSITE" id="PS51257">
    <property type="entry name" value="PROKAR_LIPOPROTEIN"/>
    <property type="match status" value="1"/>
</dbReference>
<comment type="caution">
    <text evidence="2">The sequence shown here is derived from an EMBL/GenBank/DDBJ whole genome shotgun (WGS) entry which is preliminary data.</text>
</comment>
<evidence type="ECO:0000256" key="1">
    <source>
        <dbReference type="SAM" id="MobiDB-lite"/>
    </source>
</evidence>
<accession>A0ABS2SW93</accession>
<evidence type="ECO:0000313" key="3">
    <source>
        <dbReference type="Proteomes" id="UP001179280"/>
    </source>
</evidence>
<keyword evidence="3" id="KW-1185">Reference proteome</keyword>
<proteinExistence type="predicted"/>
<gene>
    <name evidence="2" type="ORF">JOC54_003080</name>
</gene>
<dbReference type="InterPro" id="IPR047111">
    <property type="entry name" value="YbaP-like"/>
</dbReference>